<feature type="domain" description="LysM" evidence="3">
    <location>
        <begin position="114"/>
        <end position="157"/>
    </location>
</feature>
<keyword evidence="5" id="KW-1185">Reference proteome</keyword>
<reference evidence="5" key="2">
    <citation type="submission" date="2015-08" db="EMBL/GenBank/DDBJ databases">
        <title>Draft Genome Sequence of a Heterotrophic Facultative Anaerobic Bacterium Ardenticatena maritima Strain 110S.</title>
        <authorList>
            <person name="Kawaichi S."/>
            <person name="Yoshida T."/>
            <person name="Sako Y."/>
            <person name="Nakamura R."/>
        </authorList>
    </citation>
    <scope>NUCLEOTIDE SEQUENCE [LARGE SCALE GENOMIC DNA]</scope>
    <source>
        <strain evidence="5">110S</strain>
    </source>
</reference>
<feature type="transmembrane region" description="Helical" evidence="2">
    <location>
        <begin position="6"/>
        <end position="25"/>
    </location>
</feature>
<dbReference type="EMBL" id="BBZA01000027">
    <property type="protein sequence ID" value="GAP62021.1"/>
    <property type="molecule type" value="Genomic_DNA"/>
</dbReference>
<dbReference type="SMART" id="SM00257">
    <property type="entry name" value="LysM"/>
    <property type="match status" value="2"/>
</dbReference>
<feature type="transmembrane region" description="Helical" evidence="2">
    <location>
        <begin position="37"/>
        <end position="56"/>
    </location>
</feature>
<dbReference type="Pfam" id="PF01476">
    <property type="entry name" value="LysM"/>
    <property type="match status" value="2"/>
</dbReference>
<accession>A0A0M8K6X3</accession>
<dbReference type="CDD" id="cd00118">
    <property type="entry name" value="LysM"/>
    <property type="match status" value="2"/>
</dbReference>
<feature type="domain" description="LysM" evidence="3">
    <location>
        <begin position="196"/>
        <end position="240"/>
    </location>
</feature>
<name>A0A0M8K6X3_9CHLR</name>
<dbReference type="PANTHER" id="PTHR33734">
    <property type="entry name" value="LYSM DOMAIN-CONTAINING GPI-ANCHORED PROTEIN 2"/>
    <property type="match status" value="1"/>
</dbReference>
<reference evidence="4 5" key="1">
    <citation type="journal article" date="2015" name="Genome Announc.">
        <title>Draft Genome Sequence of a Heterotrophic Facultative Anaerobic Thermophilic Bacterium, Ardenticatena maritima Strain 110ST.</title>
        <authorList>
            <person name="Kawaichi S."/>
            <person name="Yoshida T."/>
            <person name="Sako Y."/>
            <person name="Nakamura R."/>
        </authorList>
    </citation>
    <scope>NUCLEOTIDE SEQUENCE [LARGE SCALE GENOMIC DNA]</scope>
    <source>
        <strain evidence="4 5">110S</strain>
    </source>
</reference>
<gene>
    <name evidence="4" type="ORF">ARMA_0444</name>
</gene>
<dbReference type="PRINTS" id="PR01217">
    <property type="entry name" value="PRICHEXTENSN"/>
</dbReference>
<dbReference type="Gene3D" id="3.10.350.10">
    <property type="entry name" value="LysM domain"/>
    <property type="match status" value="2"/>
</dbReference>
<dbReference type="GO" id="GO:0008932">
    <property type="term" value="F:lytic endotransglycosylase activity"/>
    <property type="evidence" value="ECO:0007669"/>
    <property type="project" value="TreeGrafter"/>
</dbReference>
<protein>
    <recommendedName>
        <fullName evidence="3">LysM domain-containing protein</fullName>
    </recommendedName>
</protein>
<dbReference type="PANTHER" id="PTHR33734:SF22">
    <property type="entry name" value="MEMBRANE-BOUND LYTIC MUREIN TRANSGLYCOSYLASE D"/>
    <property type="match status" value="1"/>
</dbReference>
<keyword evidence="2" id="KW-1133">Transmembrane helix</keyword>
<keyword evidence="2" id="KW-0472">Membrane</keyword>
<dbReference type="Proteomes" id="UP000037784">
    <property type="component" value="Unassembled WGS sequence"/>
</dbReference>
<dbReference type="STRING" id="872965.SE16_09710"/>
<dbReference type="InterPro" id="IPR036779">
    <property type="entry name" value="LysM_dom_sf"/>
</dbReference>
<evidence type="ECO:0000259" key="3">
    <source>
        <dbReference type="PROSITE" id="PS51782"/>
    </source>
</evidence>
<feature type="region of interest" description="Disordered" evidence="1">
    <location>
        <begin position="82"/>
        <end position="111"/>
    </location>
</feature>
<evidence type="ECO:0000313" key="4">
    <source>
        <dbReference type="EMBL" id="GAP62021.1"/>
    </source>
</evidence>
<dbReference type="InParanoid" id="A0A0M8K6X3"/>
<evidence type="ECO:0000256" key="1">
    <source>
        <dbReference type="SAM" id="MobiDB-lite"/>
    </source>
</evidence>
<dbReference type="InterPro" id="IPR018392">
    <property type="entry name" value="LysM"/>
</dbReference>
<comment type="caution">
    <text evidence="4">The sequence shown here is derived from an EMBL/GenBank/DDBJ whole genome shotgun (WGS) entry which is preliminary data.</text>
</comment>
<dbReference type="AlphaFoldDB" id="A0A0M8K6X3"/>
<sequence length="241" mass="25659">MVNEWLGILVGLLVLGLLGIAWQRYRQGNRWKHKASLYVDLIAVAITAFLVTSVVLSQQGATVEATPTPVVEPRKAVVILTPTPTLTPTAAPSPTQTPPQPTETPAPPPTPTPVVYVVQQGDTLAAIAERFGVTVEALRAANNLNSDALQVDQQLIIPLTPTPETQPDETAVAATATPEATPTPVPPTATPTPAVRTYIVQQGDTLYLIAQRFGVTIDEIVRLNPNINPDSLQVGQELIIP</sequence>
<evidence type="ECO:0000313" key="5">
    <source>
        <dbReference type="Proteomes" id="UP000037784"/>
    </source>
</evidence>
<dbReference type="SUPFAM" id="SSF54106">
    <property type="entry name" value="LysM domain"/>
    <property type="match status" value="2"/>
</dbReference>
<dbReference type="RefSeq" id="WP_054491950.1">
    <property type="nucleotide sequence ID" value="NZ_BBZA01000027.1"/>
</dbReference>
<dbReference type="PROSITE" id="PS51782">
    <property type="entry name" value="LYSM"/>
    <property type="match status" value="2"/>
</dbReference>
<feature type="compositionally biased region" description="Pro residues" evidence="1">
    <location>
        <begin position="95"/>
        <end position="111"/>
    </location>
</feature>
<keyword evidence="2" id="KW-0812">Transmembrane</keyword>
<organism evidence="4 5">
    <name type="scientific">Ardenticatena maritima</name>
    <dbReference type="NCBI Taxonomy" id="872965"/>
    <lineage>
        <taxon>Bacteria</taxon>
        <taxon>Bacillati</taxon>
        <taxon>Chloroflexota</taxon>
        <taxon>Ardenticatenia</taxon>
        <taxon>Ardenticatenales</taxon>
        <taxon>Ardenticatenaceae</taxon>
        <taxon>Ardenticatena</taxon>
    </lineage>
</organism>
<evidence type="ECO:0000256" key="2">
    <source>
        <dbReference type="SAM" id="Phobius"/>
    </source>
</evidence>
<feature type="compositionally biased region" description="Low complexity" evidence="1">
    <location>
        <begin position="82"/>
        <end position="94"/>
    </location>
</feature>
<proteinExistence type="predicted"/>